<evidence type="ECO:0008006" key="4">
    <source>
        <dbReference type="Google" id="ProtNLM"/>
    </source>
</evidence>
<feature type="transmembrane region" description="Helical" evidence="1">
    <location>
        <begin position="47"/>
        <end position="69"/>
    </location>
</feature>
<dbReference type="AlphaFoldDB" id="A0A226HVR6"/>
<comment type="caution">
    <text evidence="2">The sequence shown here is derived from an EMBL/GenBank/DDBJ whole genome shotgun (WGS) entry which is preliminary data.</text>
</comment>
<keyword evidence="1" id="KW-0472">Membrane</keyword>
<keyword evidence="1" id="KW-0812">Transmembrane</keyword>
<sequence length="119" mass="13304">MEPNATTNEDLNLYEKAENYTKTSLELLKLKTVSSVADVVSTLTSKIAVAIVVAFFSLFLNIGISLWIGKQLGEYYYGFFIMALFYLIVAIVIHKMHHSLIKTPIGNTIVSSILKETKN</sequence>
<keyword evidence="3" id="KW-1185">Reference proteome</keyword>
<name>A0A226HVR6_9FLAO</name>
<evidence type="ECO:0000256" key="1">
    <source>
        <dbReference type="SAM" id="Phobius"/>
    </source>
</evidence>
<dbReference type="EMBL" id="MUHA01000024">
    <property type="protein sequence ID" value="OXA98068.1"/>
    <property type="molecule type" value="Genomic_DNA"/>
</dbReference>
<dbReference type="Proteomes" id="UP000198336">
    <property type="component" value="Unassembled WGS sequence"/>
</dbReference>
<accession>A0A226HVR6</accession>
<organism evidence="2 3">
    <name type="scientific">Flavobacterium oncorhynchi</name>
    <dbReference type="NCBI Taxonomy" id="728056"/>
    <lineage>
        <taxon>Bacteria</taxon>
        <taxon>Pseudomonadati</taxon>
        <taxon>Bacteroidota</taxon>
        <taxon>Flavobacteriia</taxon>
        <taxon>Flavobacteriales</taxon>
        <taxon>Flavobacteriaceae</taxon>
        <taxon>Flavobacterium</taxon>
    </lineage>
</organism>
<proteinExistence type="predicted"/>
<evidence type="ECO:0000313" key="3">
    <source>
        <dbReference type="Proteomes" id="UP000198336"/>
    </source>
</evidence>
<reference evidence="2 3" key="1">
    <citation type="submission" date="2016-11" db="EMBL/GenBank/DDBJ databases">
        <title>Whole genomes of Flavobacteriaceae.</title>
        <authorList>
            <person name="Stine C."/>
            <person name="Li C."/>
            <person name="Tadesse D."/>
        </authorList>
    </citation>
    <scope>NUCLEOTIDE SEQUENCE [LARGE SCALE GENOMIC DNA]</scope>
    <source>
        <strain evidence="2 3">CCUG 59446</strain>
    </source>
</reference>
<gene>
    <name evidence="2" type="ORF">B0A75_15490</name>
</gene>
<feature type="transmembrane region" description="Helical" evidence="1">
    <location>
        <begin position="75"/>
        <end position="93"/>
    </location>
</feature>
<protein>
    <recommendedName>
        <fullName evidence="4">Phage holin family protein</fullName>
    </recommendedName>
</protein>
<dbReference type="RefSeq" id="WP_089055198.1">
    <property type="nucleotide sequence ID" value="NZ_MUHA01000024.1"/>
</dbReference>
<evidence type="ECO:0000313" key="2">
    <source>
        <dbReference type="EMBL" id="OXA98068.1"/>
    </source>
</evidence>
<keyword evidence="1" id="KW-1133">Transmembrane helix</keyword>